<feature type="domain" description="Calcineurin-like phosphoesterase" evidence="1">
    <location>
        <begin position="1"/>
        <end position="176"/>
    </location>
</feature>
<proteinExistence type="predicted"/>
<reference evidence="3" key="1">
    <citation type="journal article" date="2019" name="Int. J. Syst. Evol. Microbiol.">
        <title>Halobacteriovorax valvorus sp. nov., a novel prokaryotic predator isolated from coastal seawater of China.</title>
        <authorList>
            <person name="Chen M.-X."/>
        </authorList>
    </citation>
    <scope>NUCLEOTIDE SEQUENCE [LARGE SCALE GENOMIC DNA]</scope>
    <source>
        <strain evidence="3">BL9</strain>
    </source>
</reference>
<protein>
    <submittedName>
        <fullName evidence="2">Metallophosphoesterase</fullName>
    </submittedName>
</protein>
<evidence type="ECO:0000313" key="2">
    <source>
        <dbReference type="EMBL" id="RZF22298.1"/>
    </source>
</evidence>
<dbReference type="InterPro" id="IPR029052">
    <property type="entry name" value="Metallo-depent_PP-like"/>
</dbReference>
<sequence>MKLVFFSDTHNQHDKVPLESGDILFHCGDFTRKGSLDDVKSFARFVGMQDFKYKVVIAGNHDFSFEDDRKIEAENILKEHGIIYLNDSLVELDGLKIWGSPITPMYHNWAFMRERGEEIQKHWELIPNDVDIILTHGPPANIMDLCYNGERDGCHILLEKILEIKPKIHAFGHIHEEYGVLEQDGIKFINACSLDEKYIYQNKPIIVEI</sequence>
<organism evidence="2 3">
    <name type="scientific">Halobacteriovorax vibrionivorans</name>
    <dbReference type="NCBI Taxonomy" id="2152716"/>
    <lineage>
        <taxon>Bacteria</taxon>
        <taxon>Pseudomonadati</taxon>
        <taxon>Bdellovibrionota</taxon>
        <taxon>Bacteriovoracia</taxon>
        <taxon>Bacteriovoracales</taxon>
        <taxon>Halobacteriovoraceae</taxon>
        <taxon>Halobacteriovorax</taxon>
    </lineage>
</organism>
<dbReference type="CDD" id="cd07379">
    <property type="entry name" value="MPP_239FB"/>
    <property type="match status" value="1"/>
</dbReference>
<comment type="caution">
    <text evidence="2">The sequence shown here is derived from an EMBL/GenBank/DDBJ whole genome shotgun (WGS) entry which is preliminary data.</text>
</comment>
<keyword evidence="3" id="KW-1185">Reference proteome</keyword>
<evidence type="ECO:0000259" key="1">
    <source>
        <dbReference type="Pfam" id="PF00149"/>
    </source>
</evidence>
<dbReference type="Pfam" id="PF00149">
    <property type="entry name" value="Metallophos"/>
    <property type="match status" value="1"/>
</dbReference>
<dbReference type="RefSeq" id="WP_114705243.1">
    <property type="nucleotide sequence ID" value="NZ_QDKL01000001.1"/>
</dbReference>
<name>A0ABY0IH84_9BACT</name>
<gene>
    <name evidence="2" type="ORF">DAY19_00595</name>
</gene>
<accession>A0ABY0IH84</accession>
<evidence type="ECO:0000313" key="3">
    <source>
        <dbReference type="Proteomes" id="UP000443582"/>
    </source>
</evidence>
<dbReference type="InterPro" id="IPR051693">
    <property type="entry name" value="UPF0046_metallophosphoest"/>
</dbReference>
<dbReference type="PANTHER" id="PTHR12905:SF0">
    <property type="entry name" value="CALCINEURIN-LIKE PHOSPHOESTERASE DOMAIN-CONTAINING PROTEIN"/>
    <property type="match status" value="1"/>
</dbReference>
<dbReference type="EMBL" id="QDKL01000001">
    <property type="protein sequence ID" value="RZF22298.1"/>
    <property type="molecule type" value="Genomic_DNA"/>
</dbReference>
<dbReference type="Proteomes" id="UP000443582">
    <property type="component" value="Unassembled WGS sequence"/>
</dbReference>
<dbReference type="PANTHER" id="PTHR12905">
    <property type="entry name" value="METALLOPHOSPHOESTERASE"/>
    <property type="match status" value="1"/>
</dbReference>
<dbReference type="Gene3D" id="3.60.21.10">
    <property type="match status" value="1"/>
</dbReference>
<dbReference type="SUPFAM" id="SSF56300">
    <property type="entry name" value="Metallo-dependent phosphatases"/>
    <property type="match status" value="1"/>
</dbReference>
<dbReference type="InterPro" id="IPR004843">
    <property type="entry name" value="Calcineurin-like_PHP"/>
</dbReference>